<dbReference type="InterPro" id="IPR003784">
    <property type="entry name" value="BioY"/>
</dbReference>
<feature type="compositionally biased region" description="Low complexity" evidence="8">
    <location>
        <begin position="18"/>
        <end position="35"/>
    </location>
</feature>
<keyword evidence="7 9" id="KW-0472">Membrane</keyword>
<organism evidence="10 11">
    <name type="scientific">Actinomadura vinacea</name>
    <dbReference type="NCBI Taxonomy" id="115336"/>
    <lineage>
        <taxon>Bacteria</taxon>
        <taxon>Bacillati</taxon>
        <taxon>Actinomycetota</taxon>
        <taxon>Actinomycetes</taxon>
        <taxon>Streptosporangiales</taxon>
        <taxon>Thermomonosporaceae</taxon>
        <taxon>Actinomadura</taxon>
    </lineage>
</organism>
<evidence type="ECO:0000313" key="10">
    <source>
        <dbReference type="EMBL" id="GAA2427975.1"/>
    </source>
</evidence>
<dbReference type="EMBL" id="BAAARW010000016">
    <property type="protein sequence ID" value="GAA2427975.1"/>
    <property type="molecule type" value="Genomic_DNA"/>
</dbReference>
<feature type="transmembrane region" description="Helical" evidence="9">
    <location>
        <begin position="161"/>
        <end position="182"/>
    </location>
</feature>
<evidence type="ECO:0000256" key="2">
    <source>
        <dbReference type="ARBA" id="ARBA00010692"/>
    </source>
</evidence>
<dbReference type="PANTHER" id="PTHR34295">
    <property type="entry name" value="BIOTIN TRANSPORTER BIOY"/>
    <property type="match status" value="1"/>
</dbReference>
<evidence type="ECO:0000256" key="6">
    <source>
        <dbReference type="ARBA" id="ARBA00022989"/>
    </source>
</evidence>
<dbReference type="PANTHER" id="PTHR34295:SF4">
    <property type="entry name" value="BIOTIN TRANSPORTER BIOY-RELATED"/>
    <property type="match status" value="1"/>
</dbReference>
<name>A0ABP5WLR1_9ACTN</name>
<keyword evidence="4" id="KW-1003">Cell membrane</keyword>
<evidence type="ECO:0000313" key="11">
    <source>
        <dbReference type="Proteomes" id="UP001501231"/>
    </source>
</evidence>
<evidence type="ECO:0008006" key="12">
    <source>
        <dbReference type="Google" id="ProtNLM"/>
    </source>
</evidence>
<sequence length="238" mass="24343">MTDSTNDNRVKDTGKPGTTETIAAITSQTAASETAPPDGAEQTLTEPRQSVLAPQDLALIALFAAVIAVLGLPGAIPVFGSPVPVTAQTLGVMLAPSILGARRGALAVIAFLVLVAAGLPLLSGGRGGLSALAGPTAGYLVGWAFGGYVTGVLVDRVLPRYRFWTGLLFNVVGGIAVIYAFGIPVTAWRTGSWELATLWSAIQYLPGDVVKAAFAAAIAAGVHRSYPVPRAGRPQGRA</sequence>
<comment type="subcellular location">
    <subcellularLocation>
        <location evidence="1">Cell membrane</location>
        <topology evidence="1">Multi-pass membrane protein</topology>
    </subcellularLocation>
</comment>
<dbReference type="Pfam" id="PF02632">
    <property type="entry name" value="BioY"/>
    <property type="match status" value="1"/>
</dbReference>
<comment type="caution">
    <text evidence="10">The sequence shown here is derived from an EMBL/GenBank/DDBJ whole genome shotgun (WGS) entry which is preliminary data.</text>
</comment>
<feature type="compositionally biased region" description="Basic and acidic residues" evidence="8">
    <location>
        <begin position="1"/>
        <end position="14"/>
    </location>
</feature>
<feature type="region of interest" description="Disordered" evidence="8">
    <location>
        <begin position="1"/>
        <end position="42"/>
    </location>
</feature>
<keyword evidence="3" id="KW-0813">Transport</keyword>
<proteinExistence type="inferred from homology"/>
<keyword evidence="5 9" id="KW-0812">Transmembrane</keyword>
<dbReference type="Gene3D" id="1.10.1760.20">
    <property type="match status" value="1"/>
</dbReference>
<accession>A0ABP5WLR1</accession>
<dbReference type="RefSeq" id="WP_344591506.1">
    <property type="nucleotide sequence ID" value="NZ_BAAARW010000016.1"/>
</dbReference>
<comment type="similarity">
    <text evidence="2">Belongs to the BioY family.</text>
</comment>
<keyword evidence="6 9" id="KW-1133">Transmembrane helix</keyword>
<protein>
    <recommendedName>
        <fullName evidence="12">Biotin transporter</fullName>
    </recommendedName>
</protein>
<evidence type="ECO:0000256" key="5">
    <source>
        <dbReference type="ARBA" id="ARBA00022692"/>
    </source>
</evidence>
<evidence type="ECO:0000256" key="1">
    <source>
        <dbReference type="ARBA" id="ARBA00004651"/>
    </source>
</evidence>
<evidence type="ECO:0000256" key="9">
    <source>
        <dbReference type="SAM" id="Phobius"/>
    </source>
</evidence>
<evidence type="ECO:0000256" key="8">
    <source>
        <dbReference type="SAM" id="MobiDB-lite"/>
    </source>
</evidence>
<evidence type="ECO:0000256" key="7">
    <source>
        <dbReference type="ARBA" id="ARBA00023136"/>
    </source>
</evidence>
<keyword evidence="11" id="KW-1185">Reference proteome</keyword>
<gene>
    <name evidence="10" type="ORF">GCM10010191_46110</name>
</gene>
<feature type="transmembrane region" description="Helical" evidence="9">
    <location>
        <begin position="57"/>
        <end position="80"/>
    </location>
</feature>
<evidence type="ECO:0000256" key="3">
    <source>
        <dbReference type="ARBA" id="ARBA00022448"/>
    </source>
</evidence>
<reference evidence="11" key="1">
    <citation type="journal article" date="2019" name="Int. J. Syst. Evol. Microbiol.">
        <title>The Global Catalogue of Microorganisms (GCM) 10K type strain sequencing project: providing services to taxonomists for standard genome sequencing and annotation.</title>
        <authorList>
            <consortium name="The Broad Institute Genomics Platform"/>
            <consortium name="The Broad Institute Genome Sequencing Center for Infectious Disease"/>
            <person name="Wu L."/>
            <person name="Ma J."/>
        </authorList>
    </citation>
    <scope>NUCLEOTIDE SEQUENCE [LARGE SCALE GENOMIC DNA]</scope>
    <source>
        <strain evidence="11">JCM 3325</strain>
    </source>
</reference>
<feature type="transmembrane region" description="Helical" evidence="9">
    <location>
        <begin position="129"/>
        <end position="149"/>
    </location>
</feature>
<dbReference type="Proteomes" id="UP001501231">
    <property type="component" value="Unassembled WGS sequence"/>
</dbReference>
<feature type="transmembrane region" description="Helical" evidence="9">
    <location>
        <begin position="100"/>
        <end position="122"/>
    </location>
</feature>
<evidence type="ECO:0000256" key="4">
    <source>
        <dbReference type="ARBA" id="ARBA00022475"/>
    </source>
</evidence>